<name>A0A1S6ITP6_9FIRM</name>
<evidence type="ECO:0000313" key="1">
    <source>
        <dbReference type="EMBL" id="AQS58138.1"/>
    </source>
</evidence>
<proteinExistence type="predicted"/>
<keyword evidence="2" id="KW-1185">Reference proteome</keyword>
<accession>A0A1S6ITP6</accession>
<dbReference type="KEGG" id="dfg:B0537_02935"/>
<gene>
    <name evidence="1" type="ORF">B0537_02935</name>
</gene>
<dbReference type="EMBL" id="CP019698">
    <property type="protein sequence ID" value="AQS58138.1"/>
    <property type="molecule type" value="Genomic_DNA"/>
</dbReference>
<sequence>MMDRLPLDYEYLYVKWREVVEAIKMGKSIFPPSWPSDLWESKLQLLHNIVKANPDTGRCDRCGQCCQEFPFACRPVEFFYLLPYMALKWPQEQQKSFFYGKLGLLREDGRNHCPFWETAGCTIYPVRPLFCRRAICGDHICNKLNREFDSLADWCNYEPVLKQLTFTNMVYYFYNEQNQSEELSWQLDFGQGDVRLTVAPMEVWLLLLLNKPEMGQRVLDLAGFKPLLGSVDGLRLA</sequence>
<protein>
    <submittedName>
        <fullName evidence="1">Zinc/iron-chelating domain-containing protein</fullName>
    </submittedName>
</protein>
<organism evidence="1 2">
    <name type="scientific">Desulforamulus ferrireducens</name>
    <dbReference type="NCBI Taxonomy" id="1833852"/>
    <lineage>
        <taxon>Bacteria</taxon>
        <taxon>Bacillati</taxon>
        <taxon>Bacillota</taxon>
        <taxon>Clostridia</taxon>
        <taxon>Eubacteriales</taxon>
        <taxon>Peptococcaceae</taxon>
        <taxon>Desulforamulus</taxon>
    </lineage>
</organism>
<evidence type="ECO:0000313" key="2">
    <source>
        <dbReference type="Proteomes" id="UP000189464"/>
    </source>
</evidence>
<dbReference type="Proteomes" id="UP000189464">
    <property type="component" value="Chromosome"/>
</dbReference>
<reference evidence="1 2" key="1">
    <citation type="journal article" date="2016" name="Int. J. Syst. Evol. Microbiol.">
        <title>Desulfotomaculum ferrireducens sp. nov., a moderately thermophilic sulfate-reducing and dissimilatory Fe(III)-reducing bacterium isolated from compost.</title>
        <authorList>
            <person name="Yang G."/>
            <person name="Guo J."/>
            <person name="Zhuang L."/>
            <person name="Yuan Y."/>
            <person name="Zhou S."/>
        </authorList>
    </citation>
    <scope>NUCLEOTIDE SEQUENCE [LARGE SCALE GENOMIC DNA]</scope>
    <source>
        <strain evidence="1 2">GSS09</strain>
    </source>
</reference>
<dbReference type="Pfam" id="PF03692">
    <property type="entry name" value="CxxCxxCC"/>
    <property type="match status" value="1"/>
</dbReference>
<dbReference type="InterPro" id="IPR005358">
    <property type="entry name" value="Puta_zinc/iron-chelating_dom"/>
</dbReference>
<dbReference type="STRING" id="1833852.B0537_02935"/>
<dbReference type="AlphaFoldDB" id="A0A1S6ITP6"/>
<dbReference type="OrthoDB" id="1786378at2"/>